<reference evidence="3" key="1">
    <citation type="submission" date="2010-02" db="EMBL/GenBank/DDBJ databases">
        <title>Complete sequence of chromosome of Natrialba magadii ATCC 43099.</title>
        <authorList>
            <consortium name="US DOE Joint Genome Institute"/>
            <person name="Lucas S."/>
            <person name="Copeland A."/>
            <person name="Lapidus A."/>
            <person name="Cheng J.-F."/>
            <person name="Bruce D."/>
            <person name="Goodwin L."/>
            <person name="Pitluck S."/>
            <person name="Davenport K."/>
            <person name="Saunders E."/>
            <person name="Detter J.C."/>
            <person name="Han C."/>
            <person name="Tapia R."/>
            <person name="Land M."/>
            <person name="Hauser L."/>
            <person name="Kyrpides N."/>
            <person name="Mikhailova N."/>
            <person name="De Castro R.E."/>
            <person name="Maupin-Furlow J.A."/>
            <person name="Woyke T."/>
        </authorList>
    </citation>
    <scope>NUCLEOTIDE SEQUENCE [LARGE SCALE GENOMIC DNA]</scope>
    <source>
        <strain evidence="3">ATCC 43099 / DSM 3394 / CCM 3739 / CIP 104546 / IAM 13178 / JCM 8861 / NBRC 102185 / NCIMB 2190 / MS3</strain>
    </source>
</reference>
<reference evidence="2 3" key="2">
    <citation type="journal article" date="2012" name="BMC Genomics">
        <title>A comparative genomics perspective on the genetic content of the alkaliphilic haloarchaeon Natrialba magadii ATCC 43099T.</title>
        <authorList>
            <person name="Siddaramappa S."/>
            <person name="Challacombe J.F."/>
            <person name="Decastro R.E."/>
            <person name="Pfeiffer F."/>
            <person name="Sastre D.E."/>
            <person name="Gimenez M.I."/>
            <person name="Paggi R.A."/>
            <person name="Detter J.C."/>
            <person name="Davenport K.W."/>
            <person name="Goodwin L.A."/>
            <person name="Kyrpides N."/>
            <person name="Tapia R."/>
            <person name="Pitluck S."/>
            <person name="Lucas S."/>
            <person name="Woyke T."/>
            <person name="Maupin-Furlow J.A."/>
        </authorList>
    </citation>
    <scope>NUCLEOTIDE SEQUENCE [LARGE SCALE GENOMIC DNA]</scope>
    <source>
        <strain evidence="3">ATCC 43099 / DSM 3394 / CCM 3739 / CIP 104546 / IAM 13178 / JCM 8861 / NBRC 102185 / NCIMB 2190 / MS3</strain>
    </source>
</reference>
<feature type="region of interest" description="Disordered" evidence="1">
    <location>
        <begin position="124"/>
        <end position="152"/>
    </location>
</feature>
<evidence type="ECO:0000313" key="2">
    <source>
        <dbReference type="EMBL" id="ADD06733.1"/>
    </source>
</evidence>
<gene>
    <name evidence="2" type="ordered locus">Nmag_3182</name>
</gene>
<proteinExistence type="predicted"/>
<dbReference type="PaxDb" id="547559-Nmag_3182"/>
<organism evidence="2 3">
    <name type="scientific">Natrialba magadii (strain ATCC 43099 / DSM 3394 / CCM 3739 / CIP 104546 / IAM 13178 / JCM 8861 / NBRC 102185 / NCIMB 2190 / MS3)</name>
    <name type="common">Natronobacterium magadii</name>
    <dbReference type="NCBI Taxonomy" id="547559"/>
    <lineage>
        <taxon>Archaea</taxon>
        <taxon>Methanobacteriati</taxon>
        <taxon>Methanobacteriota</taxon>
        <taxon>Stenosarchaea group</taxon>
        <taxon>Halobacteria</taxon>
        <taxon>Halobacteriales</taxon>
        <taxon>Natrialbaceae</taxon>
        <taxon>Natrialba</taxon>
    </lineage>
</organism>
<keyword evidence="3" id="KW-1185">Reference proteome</keyword>
<accession>D3SRV9</accession>
<evidence type="ECO:0000256" key="1">
    <source>
        <dbReference type="SAM" id="MobiDB-lite"/>
    </source>
</evidence>
<name>D3SRV9_NATMM</name>
<dbReference type="HOGENOM" id="CLU_935730_0_0_2"/>
<dbReference type="Proteomes" id="UP000001879">
    <property type="component" value="Chromosome"/>
</dbReference>
<dbReference type="eggNOG" id="ENOG502N61Y">
    <property type="taxonomic scope" value="Archaea"/>
</dbReference>
<dbReference type="AlphaFoldDB" id="D3SRV9"/>
<evidence type="ECO:0000313" key="3">
    <source>
        <dbReference type="Proteomes" id="UP000001879"/>
    </source>
</evidence>
<dbReference type="EMBL" id="CP001932">
    <property type="protein sequence ID" value="ADD06733.1"/>
    <property type="molecule type" value="Genomic_DNA"/>
</dbReference>
<sequence>MLIGTTNADNEEREPVTPESMCDLELEVSEEPRNTYALISEQEIPNTSMGAYYTCDPNNSTANYYIGDDGYSLKAVSSSGGSNPSAAAISASYIDIYNAAPTQKADLTMEIDWEYRAQYGVVDATDPFSAGESTDTSEETDNERKGEVPIDDTVTPQNWAKVAWTIGTLALGAITGANAGVAGTVSVVKEQDDGTFPEDPDPEYQHEIFEYADNDGLDEKVVTDDGTLTVGGATGFLLEPKTHYRVLIATATSAQAYGLSYSRAGVGSDSDWGGDLGGEDIPGLTINSVECETEWVS</sequence>
<protein>
    <submittedName>
        <fullName evidence="2">Uncharacterized protein</fullName>
    </submittedName>
</protein>
<dbReference type="KEGG" id="nmg:Nmag_3182"/>